<keyword evidence="2" id="KW-1185">Reference proteome</keyword>
<proteinExistence type="predicted"/>
<protein>
    <submittedName>
        <fullName evidence="1">Uncharacterized protein</fullName>
    </submittedName>
</protein>
<accession>A0A0L6UMZ1</accession>
<comment type="caution">
    <text evidence="1">The sequence shown here is derived from an EMBL/GenBank/DDBJ whole genome shotgun (WGS) entry which is preliminary data.</text>
</comment>
<dbReference type="VEuPathDB" id="FungiDB:VP01_4718g1"/>
<dbReference type="Proteomes" id="UP000037035">
    <property type="component" value="Unassembled WGS sequence"/>
</dbReference>
<evidence type="ECO:0000313" key="2">
    <source>
        <dbReference type="Proteomes" id="UP000037035"/>
    </source>
</evidence>
<reference evidence="1 2" key="1">
    <citation type="submission" date="2015-08" db="EMBL/GenBank/DDBJ databases">
        <title>Next Generation Sequencing and Analysis of the Genome of Puccinia sorghi L Schw, the Causal Agent of Maize Common Rust.</title>
        <authorList>
            <person name="Rochi L."/>
            <person name="Burguener G."/>
            <person name="Darino M."/>
            <person name="Turjanski A."/>
            <person name="Kreff E."/>
            <person name="Dieguez M.J."/>
            <person name="Sacco F."/>
        </authorList>
    </citation>
    <scope>NUCLEOTIDE SEQUENCE [LARGE SCALE GENOMIC DNA]</scope>
    <source>
        <strain evidence="1 2">RO10H11247</strain>
    </source>
</reference>
<organism evidence="1 2">
    <name type="scientific">Puccinia sorghi</name>
    <dbReference type="NCBI Taxonomy" id="27349"/>
    <lineage>
        <taxon>Eukaryota</taxon>
        <taxon>Fungi</taxon>
        <taxon>Dikarya</taxon>
        <taxon>Basidiomycota</taxon>
        <taxon>Pucciniomycotina</taxon>
        <taxon>Pucciniomycetes</taxon>
        <taxon>Pucciniales</taxon>
        <taxon>Pucciniaceae</taxon>
        <taxon>Puccinia</taxon>
    </lineage>
</organism>
<name>A0A0L6UMZ1_9BASI</name>
<dbReference type="AlphaFoldDB" id="A0A0L6UMZ1"/>
<evidence type="ECO:0000313" key="1">
    <source>
        <dbReference type="EMBL" id="KNZ49888.1"/>
    </source>
</evidence>
<gene>
    <name evidence="1" type="ORF">VP01_4718g1</name>
</gene>
<dbReference type="EMBL" id="LAVV01009854">
    <property type="protein sequence ID" value="KNZ49888.1"/>
    <property type="molecule type" value="Genomic_DNA"/>
</dbReference>
<sequence length="115" mass="12936">MPQIPTGLSSKKPHPICFHLGANNWKRVMSKIFSACLWFKEKTSNWTNNKSFTIFTSIFCKCAENNHCNTLKDQLSKTFLAACLGWSRCSPWGILLAPQLSPCQLFIAASGVPLW</sequence>
<dbReference type="OrthoDB" id="2515797at2759"/>